<dbReference type="PANTHER" id="PTHR46832:SF1">
    <property type="entry name" value="5'-METHYLTHIOADENOSINE_S-ADENOSYLHOMOCYSTEINE NUCLEOSIDASE"/>
    <property type="match status" value="1"/>
</dbReference>
<dbReference type="OrthoDB" id="9792278at2"/>
<dbReference type="EMBL" id="HG917869">
    <property type="protein sequence ID" value="CDM69845.1"/>
    <property type="molecule type" value="Genomic_DNA"/>
</dbReference>
<dbReference type="Pfam" id="PF01048">
    <property type="entry name" value="PNP_UDP_1"/>
    <property type="match status" value="1"/>
</dbReference>
<keyword evidence="3" id="KW-0028">Amino-acid biosynthesis</keyword>
<dbReference type="eggNOG" id="COG0775">
    <property type="taxonomic scope" value="Bacteria"/>
</dbReference>
<dbReference type="AlphaFoldDB" id="W6SJG5"/>
<gene>
    <name evidence="7" type="ORF">CM240_2728</name>
</gene>
<evidence type="ECO:0000256" key="1">
    <source>
        <dbReference type="ARBA" id="ARBA00004945"/>
    </source>
</evidence>
<keyword evidence="7" id="KW-0326">Glycosidase</keyword>
<comment type="pathway">
    <text evidence="1">Amino-acid biosynthesis; L-methionine biosynthesis via salvage pathway; S-methyl-5-thio-alpha-D-ribose 1-phosphate from S-methyl-5'-thioadenosine (hydrolase route): step 1/2.</text>
</comment>
<evidence type="ECO:0000256" key="4">
    <source>
        <dbReference type="ARBA" id="ARBA00022801"/>
    </source>
</evidence>
<organism evidence="7 8">
    <name type="scientific">Clostridium bornimense</name>
    <dbReference type="NCBI Taxonomy" id="1216932"/>
    <lineage>
        <taxon>Bacteria</taxon>
        <taxon>Bacillati</taxon>
        <taxon>Bacillota</taxon>
        <taxon>Clostridia</taxon>
        <taxon>Eubacteriales</taxon>
        <taxon>Clostridiaceae</taxon>
        <taxon>Clostridium</taxon>
    </lineage>
</organism>
<evidence type="ECO:0000313" key="7">
    <source>
        <dbReference type="EMBL" id="CDM69845.1"/>
    </source>
</evidence>
<dbReference type="PANTHER" id="PTHR46832">
    <property type="entry name" value="5'-METHYLTHIOADENOSINE/S-ADENOSYLHOMOCYSTEINE NUCLEOSIDASE"/>
    <property type="match status" value="1"/>
</dbReference>
<keyword evidence="8" id="KW-1185">Reference proteome</keyword>
<keyword evidence="4 7" id="KW-0378">Hydrolase</keyword>
<dbReference type="GO" id="GO:0019509">
    <property type="term" value="P:L-methionine salvage from methylthioadenosine"/>
    <property type="evidence" value="ECO:0007669"/>
    <property type="project" value="UniProtKB-UniPathway"/>
</dbReference>
<evidence type="ECO:0000256" key="5">
    <source>
        <dbReference type="ARBA" id="ARBA00023167"/>
    </source>
</evidence>
<dbReference type="EC" id="3.2.2.9" evidence="2"/>
<evidence type="ECO:0000256" key="3">
    <source>
        <dbReference type="ARBA" id="ARBA00022605"/>
    </source>
</evidence>
<dbReference type="Proteomes" id="UP000019426">
    <property type="component" value="Chromosome M2/40_rep2"/>
</dbReference>
<dbReference type="HOGENOM" id="CLU_031248_2_0_9"/>
<dbReference type="SUPFAM" id="SSF53167">
    <property type="entry name" value="Purine and uridine phosphorylases"/>
    <property type="match status" value="1"/>
</dbReference>
<keyword evidence="5" id="KW-0486">Methionine biosynthesis</keyword>
<dbReference type="NCBIfam" id="TIGR01704">
    <property type="entry name" value="MTA_SAH-Nsdase"/>
    <property type="match status" value="1"/>
</dbReference>
<dbReference type="RefSeq" id="WP_044040035.1">
    <property type="nucleotide sequence ID" value="NZ_HG917869.1"/>
</dbReference>
<dbReference type="GO" id="GO:0009164">
    <property type="term" value="P:nucleoside catabolic process"/>
    <property type="evidence" value="ECO:0007669"/>
    <property type="project" value="InterPro"/>
</dbReference>
<feature type="domain" description="Nucleoside phosphorylase" evidence="6">
    <location>
        <begin position="3"/>
        <end position="226"/>
    </location>
</feature>
<evidence type="ECO:0000313" key="8">
    <source>
        <dbReference type="Proteomes" id="UP000019426"/>
    </source>
</evidence>
<dbReference type="GO" id="GO:0008930">
    <property type="term" value="F:methylthioadenosine nucleosidase activity"/>
    <property type="evidence" value="ECO:0007669"/>
    <property type="project" value="InterPro"/>
</dbReference>
<sequence>MNRIGIIGAMSIEVDFIKSKMTFIDEKRYAGFNFYLGKYKNLDIVLTICGIGKVNASSCTQILIDRFNVSKIINTGIAGSLNDDVKLCDIVISDNVTYHDVRQIQMISCYPYKEFFCANKELINLAIRAYQNICPKENNYHIGRIVSGESFISDKNLKQAIIESYNPYCVEMEGAAIGHVAEINDVPFVIIRSISDNADENATISYEEFEKISANISAKLVLKMLELLITE</sequence>
<dbReference type="GO" id="GO:0019284">
    <property type="term" value="P:L-methionine salvage from S-adenosylmethionine"/>
    <property type="evidence" value="ECO:0007669"/>
    <property type="project" value="TreeGrafter"/>
</dbReference>
<evidence type="ECO:0000256" key="2">
    <source>
        <dbReference type="ARBA" id="ARBA00011974"/>
    </source>
</evidence>
<dbReference type="GO" id="GO:0005829">
    <property type="term" value="C:cytosol"/>
    <property type="evidence" value="ECO:0007669"/>
    <property type="project" value="TreeGrafter"/>
</dbReference>
<dbReference type="Gene3D" id="3.40.50.1580">
    <property type="entry name" value="Nucleoside phosphorylase domain"/>
    <property type="match status" value="1"/>
</dbReference>
<dbReference type="GO" id="GO:0008782">
    <property type="term" value="F:adenosylhomocysteine nucleosidase activity"/>
    <property type="evidence" value="ECO:0007669"/>
    <property type="project" value="UniProtKB-EC"/>
</dbReference>
<dbReference type="PATRIC" id="fig|1216932.3.peg.2689"/>
<accession>W6SJG5</accession>
<dbReference type="KEGG" id="clt:CM240_2728"/>
<dbReference type="InterPro" id="IPR000845">
    <property type="entry name" value="Nucleoside_phosphorylase_d"/>
</dbReference>
<name>W6SJG5_9CLOT</name>
<proteinExistence type="predicted"/>
<dbReference type="STRING" id="1216932.CM240_2728"/>
<protein>
    <recommendedName>
        <fullName evidence="2">adenosylhomocysteine nucleosidase</fullName>
        <ecNumber evidence="2">3.2.2.9</ecNumber>
    </recommendedName>
</protein>
<dbReference type="InterPro" id="IPR010049">
    <property type="entry name" value="MTA_SAH_Nsdase"/>
</dbReference>
<dbReference type="CDD" id="cd09008">
    <property type="entry name" value="MTAN"/>
    <property type="match status" value="1"/>
</dbReference>
<dbReference type="NCBIfam" id="NF011286">
    <property type="entry name" value="PRK14697.1"/>
    <property type="match status" value="1"/>
</dbReference>
<dbReference type="UniPathway" id="UPA00904">
    <property type="reaction ID" value="UER00871"/>
</dbReference>
<dbReference type="InterPro" id="IPR035994">
    <property type="entry name" value="Nucleoside_phosphorylase_sf"/>
</dbReference>
<reference evidence="7 8" key="1">
    <citation type="submission" date="2013-11" db="EMBL/GenBank/DDBJ databases">
        <title>Complete genome sequence of Clostridum sp. M2/40.</title>
        <authorList>
            <person name="Wibberg D."/>
            <person name="Puehler A."/>
            <person name="Schlueter A."/>
        </authorList>
    </citation>
    <scope>NUCLEOTIDE SEQUENCE [LARGE SCALE GENOMIC DNA]</scope>
    <source>
        <strain evidence="8">M2/40</strain>
    </source>
</reference>
<evidence type="ECO:0000259" key="6">
    <source>
        <dbReference type="Pfam" id="PF01048"/>
    </source>
</evidence>
<dbReference type="NCBIfam" id="NF004079">
    <property type="entry name" value="PRK05584.1"/>
    <property type="match status" value="1"/>
</dbReference>